<evidence type="ECO:0000259" key="15">
    <source>
        <dbReference type="SMART" id="SM00965"/>
    </source>
</evidence>
<evidence type="ECO:0000256" key="13">
    <source>
        <dbReference type="RuleBase" id="RU003357"/>
    </source>
</evidence>
<keyword evidence="17" id="KW-1185">Reference proteome</keyword>
<dbReference type="InterPro" id="IPR037066">
    <property type="entry name" value="Plug_dom_sf"/>
</dbReference>
<dbReference type="InterPro" id="IPR012910">
    <property type="entry name" value="Plug_dom"/>
</dbReference>
<evidence type="ECO:0000256" key="7">
    <source>
        <dbReference type="ARBA" id="ARBA00023004"/>
    </source>
</evidence>
<keyword evidence="3 12" id="KW-0813">Transport</keyword>
<keyword evidence="4 12" id="KW-1134">Transmembrane beta strand</keyword>
<dbReference type="InterPro" id="IPR000531">
    <property type="entry name" value="Beta-barrel_TonB"/>
</dbReference>
<dbReference type="InterPro" id="IPR039426">
    <property type="entry name" value="TonB-dep_rcpt-like"/>
</dbReference>
<proteinExistence type="inferred from homology"/>
<dbReference type="PANTHER" id="PTHR32552:SF85">
    <property type="entry name" value="BLL7968 PROTEIN"/>
    <property type="match status" value="1"/>
</dbReference>
<evidence type="ECO:0000256" key="2">
    <source>
        <dbReference type="ARBA" id="ARBA00009810"/>
    </source>
</evidence>
<evidence type="ECO:0000256" key="3">
    <source>
        <dbReference type="ARBA" id="ARBA00022448"/>
    </source>
</evidence>
<dbReference type="Gene3D" id="2.170.130.10">
    <property type="entry name" value="TonB-dependent receptor, plug domain"/>
    <property type="match status" value="1"/>
</dbReference>
<dbReference type="PANTHER" id="PTHR32552">
    <property type="entry name" value="FERRICHROME IRON RECEPTOR-RELATED"/>
    <property type="match status" value="1"/>
</dbReference>
<dbReference type="NCBIfam" id="TIGR01783">
    <property type="entry name" value="TonB-siderophor"/>
    <property type="match status" value="1"/>
</dbReference>
<accession>A0ABM6FFW5</accession>
<dbReference type="CDD" id="cd01347">
    <property type="entry name" value="ligand_gated_channel"/>
    <property type="match status" value="1"/>
</dbReference>
<evidence type="ECO:0000256" key="5">
    <source>
        <dbReference type="ARBA" id="ARBA00022496"/>
    </source>
</evidence>
<keyword evidence="6 12" id="KW-0812">Transmembrane</keyword>
<dbReference type="Gene3D" id="3.55.50.30">
    <property type="match status" value="1"/>
</dbReference>
<comment type="similarity">
    <text evidence="2 12 13">Belongs to the TonB-dependent receptor family.</text>
</comment>
<comment type="subcellular location">
    <subcellularLocation>
        <location evidence="1 12">Cell outer membrane</location>
        <topology evidence="1 12">Multi-pass membrane protein</topology>
    </subcellularLocation>
</comment>
<gene>
    <name evidence="16" type="ORF">BKK80_25995</name>
</gene>
<evidence type="ECO:0000313" key="17">
    <source>
        <dbReference type="Proteomes" id="UP000177515"/>
    </source>
</evidence>
<keyword evidence="14" id="KW-0732">Signal</keyword>
<evidence type="ECO:0000256" key="4">
    <source>
        <dbReference type="ARBA" id="ARBA00022452"/>
    </source>
</evidence>
<evidence type="ECO:0000256" key="11">
    <source>
        <dbReference type="ARBA" id="ARBA00023237"/>
    </source>
</evidence>
<dbReference type="Proteomes" id="UP000177515">
    <property type="component" value="Chromosome 2"/>
</dbReference>
<evidence type="ECO:0000256" key="14">
    <source>
        <dbReference type="SAM" id="SignalP"/>
    </source>
</evidence>
<keyword evidence="8 13" id="KW-0798">TonB box</keyword>
<protein>
    <submittedName>
        <fullName evidence="16">TonB-dependent receptor</fullName>
    </submittedName>
</protein>
<keyword evidence="11 12" id="KW-0998">Cell outer membrane</keyword>
<keyword evidence="7" id="KW-0408">Iron</keyword>
<evidence type="ECO:0000256" key="6">
    <source>
        <dbReference type="ARBA" id="ARBA00022692"/>
    </source>
</evidence>
<dbReference type="Pfam" id="PF00593">
    <property type="entry name" value="TonB_dep_Rec_b-barrel"/>
    <property type="match status" value="1"/>
</dbReference>
<evidence type="ECO:0000256" key="1">
    <source>
        <dbReference type="ARBA" id="ARBA00004571"/>
    </source>
</evidence>
<keyword evidence="10 16" id="KW-0675">Receptor</keyword>
<dbReference type="InterPro" id="IPR036942">
    <property type="entry name" value="Beta-barrel_TonB_sf"/>
</dbReference>
<dbReference type="InterPro" id="IPR010105">
    <property type="entry name" value="TonB_sidphr_rcpt"/>
</dbReference>
<keyword evidence="5" id="KW-0410">Iron transport</keyword>
<keyword evidence="9 12" id="KW-0472">Membrane</keyword>
<dbReference type="InterPro" id="IPR011662">
    <property type="entry name" value="Secretin/TonB_short_N"/>
</dbReference>
<sequence>MRVLRHAMLGASLGGALPQAGLAQAAPAGAAAEAPRKSYDIPAGPLEAALNRFGREAGILLSFTPEQTAGRHSGGLRGSYGTAAGLAALLQGTGLAAVAQPNGGYALAPRSGAQAAAPAAGDAATALPQVTVSAQSIGSYRPAANSSVMRSDLPLQDTPQAVNVVPAQVLKDQRPRNLDDALANVSGITQGNTLAGTQDTLMKRGFGGNRDGSIMHNGMPLVQGRGLNAAADSVEVLKGPSSLLYGIMDPGGVINIVSKRPQLKQSTALSLLGSTYGHGKNGAGITLDTTGPLGESGLAYRMVADHVDEQYWRNFGVHRETLIAPSLAWYGRDTQVVLSYEYRDYLYPFDRGTAMDPRSGAPLPIPARRRLDEPFNNMVGNSHLAQLAVDHQFNGDWRAHFGYSYNRETYDANQIRITGINTTTGLVSRSNDATHGALSTDSYGIAYVDGNFQLGGMRNNLQMGMDSEYRLIYRADLLRQSVSSKFSYLNPVYGQISPSSTVSASDSDQTDALHNTSVFLQDSLYLTDRWILVAGMRFLSYSQWAGRGRPFHANTDIEGNRWLPRAGLVYKWSPALSLYASYTESLKPTSTIAPLSSGVVIDSAVAPERGRSWEVGAKADLAIGLTGTLALFDIDKRNVLVSQYNDAAKLTEWRTSGRARSRGVELDITGQVGPRWNVIASYAYIDAKTTEDPLYAGNRLWNVAQHTASLSAVYDFGSLFGGDRLRLGGGVHYVGNRPGDSANSFMLPAYAVADAFASYDTRVGGQKVRFQLNVKNLFNTVYYPSSANQYFVAVGDARQVSLLTTMEF</sequence>
<dbReference type="SUPFAM" id="SSF56935">
    <property type="entry name" value="Porins"/>
    <property type="match status" value="1"/>
</dbReference>
<evidence type="ECO:0000256" key="9">
    <source>
        <dbReference type="ARBA" id="ARBA00023136"/>
    </source>
</evidence>
<feature type="domain" description="Secretin/TonB short N-terminal" evidence="15">
    <location>
        <begin position="59"/>
        <end position="110"/>
    </location>
</feature>
<dbReference type="EMBL" id="CP017755">
    <property type="protein sequence ID" value="AOZ10816.1"/>
    <property type="molecule type" value="Genomic_DNA"/>
</dbReference>
<dbReference type="PROSITE" id="PS52016">
    <property type="entry name" value="TONB_DEPENDENT_REC_3"/>
    <property type="match status" value="1"/>
</dbReference>
<dbReference type="Gene3D" id="2.40.170.20">
    <property type="entry name" value="TonB-dependent receptor, beta-barrel domain"/>
    <property type="match status" value="1"/>
</dbReference>
<evidence type="ECO:0000313" key="16">
    <source>
        <dbReference type="EMBL" id="AOZ10816.1"/>
    </source>
</evidence>
<evidence type="ECO:0000256" key="8">
    <source>
        <dbReference type="ARBA" id="ARBA00023077"/>
    </source>
</evidence>
<name>A0ABM6FFW5_9BURK</name>
<dbReference type="Pfam" id="PF07715">
    <property type="entry name" value="Plug"/>
    <property type="match status" value="1"/>
</dbReference>
<feature type="signal peptide" evidence="14">
    <location>
        <begin position="1"/>
        <end position="25"/>
    </location>
</feature>
<evidence type="ECO:0000256" key="10">
    <source>
        <dbReference type="ARBA" id="ARBA00023170"/>
    </source>
</evidence>
<organism evidence="16 17">
    <name type="scientific">Cupriavidus malaysiensis</name>
    <dbReference type="NCBI Taxonomy" id="367825"/>
    <lineage>
        <taxon>Bacteria</taxon>
        <taxon>Pseudomonadati</taxon>
        <taxon>Pseudomonadota</taxon>
        <taxon>Betaproteobacteria</taxon>
        <taxon>Burkholderiales</taxon>
        <taxon>Burkholderiaceae</taxon>
        <taxon>Cupriavidus</taxon>
    </lineage>
</organism>
<evidence type="ECO:0000256" key="12">
    <source>
        <dbReference type="PROSITE-ProRule" id="PRU01360"/>
    </source>
</evidence>
<feature type="chain" id="PRO_5046136301" evidence="14">
    <location>
        <begin position="26"/>
        <end position="808"/>
    </location>
</feature>
<keyword evidence="5" id="KW-0406">Ion transport</keyword>
<reference evidence="16 17" key="1">
    <citation type="submission" date="2016-10" db="EMBL/GenBank/DDBJ databases">
        <title>Complete genome sequences of three Cupriavidus strains isolated from various Malaysian environments.</title>
        <authorList>
            <person name="Abdullah A.A.-A."/>
            <person name="Shafie N.A.H."/>
            <person name="Lau N.S."/>
        </authorList>
    </citation>
    <scope>NUCLEOTIDE SEQUENCE [LARGE SCALE GENOMIC DNA]</scope>
    <source>
        <strain evidence="16 17">USMAA1020</strain>
    </source>
</reference>
<dbReference type="SMART" id="SM00965">
    <property type="entry name" value="STN"/>
    <property type="match status" value="1"/>
</dbReference>